<evidence type="ECO:0000256" key="5">
    <source>
        <dbReference type="ARBA" id="ARBA00022519"/>
    </source>
</evidence>
<sequence>MKKALIVFLFFGISAGSIAQNYIRFLDKYGYEVGESSNSGFSFFELIQSQERMVLLHRFSKDSLKISEKSFLFDSLGNELASSEKEFYASKKTKSVIRKDKLAEEVLSKQFYETGILKSEILSKKDSVVYEKYFSIDGLEIPKPELTPASPKGGVKGWNNYLASELRYPSEARASGAEGMIVLEFDLDSEGVIKNLKVVNQGENHKSLELEAIRVLEKYPYRWVPALENGVPVETRIKLPLKFKLS</sequence>
<dbReference type="SUPFAM" id="SSF74653">
    <property type="entry name" value="TolA/TonB C-terminal domain"/>
    <property type="match status" value="1"/>
</dbReference>
<evidence type="ECO:0000313" key="11">
    <source>
        <dbReference type="EMBL" id="MFC5190565.1"/>
    </source>
</evidence>
<dbReference type="PANTHER" id="PTHR33446:SF2">
    <property type="entry name" value="PROTEIN TONB"/>
    <property type="match status" value="1"/>
</dbReference>
<evidence type="ECO:0000259" key="10">
    <source>
        <dbReference type="PROSITE" id="PS52015"/>
    </source>
</evidence>
<dbReference type="Pfam" id="PF03544">
    <property type="entry name" value="TonB_C"/>
    <property type="match status" value="1"/>
</dbReference>
<dbReference type="Gene3D" id="3.30.1150.10">
    <property type="match status" value="1"/>
</dbReference>
<comment type="caution">
    <text evidence="11">The sequence shown here is derived from an EMBL/GenBank/DDBJ whole genome shotgun (WGS) entry which is preliminary data.</text>
</comment>
<keyword evidence="4" id="KW-1003">Cell membrane</keyword>
<evidence type="ECO:0000256" key="3">
    <source>
        <dbReference type="ARBA" id="ARBA00022448"/>
    </source>
</evidence>
<evidence type="ECO:0000256" key="6">
    <source>
        <dbReference type="ARBA" id="ARBA00022692"/>
    </source>
</evidence>
<dbReference type="Proteomes" id="UP001596163">
    <property type="component" value="Unassembled WGS sequence"/>
</dbReference>
<comment type="similarity">
    <text evidence="2">Belongs to the TonB family.</text>
</comment>
<keyword evidence="9" id="KW-0472">Membrane</keyword>
<accession>A0ABW0BTD7</accession>
<evidence type="ECO:0000256" key="8">
    <source>
        <dbReference type="ARBA" id="ARBA00022989"/>
    </source>
</evidence>
<dbReference type="RefSeq" id="WP_377911754.1">
    <property type="nucleotide sequence ID" value="NZ_JBHSKS010000001.1"/>
</dbReference>
<keyword evidence="5" id="KW-0997">Cell inner membrane</keyword>
<evidence type="ECO:0000256" key="4">
    <source>
        <dbReference type="ARBA" id="ARBA00022475"/>
    </source>
</evidence>
<evidence type="ECO:0000256" key="1">
    <source>
        <dbReference type="ARBA" id="ARBA00004383"/>
    </source>
</evidence>
<evidence type="ECO:0000256" key="9">
    <source>
        <dbReference type="ARBA" id="ARBA00023136"/>
    </source>
</evidence>
<keyword evidence="8" id="KW-1133">Transmembrane helix</keyword>
<evidence type="ECO:0000313" key="12">
    <source>
        <dbReference type="Proteomes" id="UP001596163"/>
    </source>
</evidence>
<dbReference type="PANTHER" id="PTHR33446">
    <property type="entry name" value="PROTEIN TONB-RELATED"/>
    <property type="match status" value="1"/>
</dbReference>
<keyword evidence="7" id="KW-0653">Protein transport</keyword>
<dbReference type="EMBL" id="JBHSKS010000001">
    <property type="protein sequence ID" value="MFC5190565.1"/>
    <property type="molecule type" value="Genomic_DNA"/>
</dbReference>
<name>A0ABW0BTD7_9BACT</name>
<reference evidence="12" key="1">
    <citation type="journal article" date="2019" name="Int. J. Syst. Evol. Microbiol.">
        <title>The Global Catalogue of Microorganisms (GCM) 10K type strain sequencing project: providing services to taxonomists for standard genome sequencing and annotation.</title>
        <authorList>
            <consortium name="The Broad Institute Genomics Platform"/>
            <consortium name="The Broad Institute Genome Sequencing Center for Infectious Disease"/>
            <person name="Wu L."/>
            <person name="Ma J."/>
        </authorList>
    </citation>
    <scope>NUCLEOTIDE SEQUENCE [LARGE SCALE GENOMIC DNA]</scope>
    <source>
        <strain evidence="12">CGMCC 1.7030</strain>
    </source>
</reference>
<dbReference type="InterPro" id="IPR051045">
    <property type="entry name" value="TonB-dependent_transducer"/>
</dbReference>
<evidence type="ECO:0000256" key="2">
    <source>
        <dbReference type="ARBA" id="ARBA00006555"/>
    </source>
</evidence>
<dbReference type="InterPro" id="IPR037682">
    <property type="entry name" value="TonB_C"/>
</dbReference>
<comment type="subcellular location">
    <subcellularLocation>
        <location evidence="1">Cell inner membrane</location>
        <topology evidence="1">Single-pass membrane protein</topology>
        <orientation evidence="1">Periplasmic side</orientation>
    </subcellularLocation>
</comment>
<keyword evidence="6" id="KW-0812">Transmembrane</keyword>
<gene>
    <name evidence="11" type="ORF">ACFPIK_02210</name>
</gene>
<dbReference type="NCBIfam" id="TIGR01352">
    <property type="entry name" value="tonB_Cterm"/>
    <property type="match status" value="1"/>
</dbReference>
<organism evidence="11 12">
    <name type="scientific">Algoriphagus aquatilis</name>
    <dbReference type="NCBI Taxonomy" id="490186"/>
    <lineage>
        <taxon>Bacteria</taxon>
        <taxon>Pseudomonadati</taxon>
        <taxon>Bacteroidota</taxon>
        <taxon>Cytophagia</taxon>
        <taxon>Cytophagales</taxon>
        <taxon>Cyclobacteriaceae</taxon>
        <taxon>Algoriphagus</taxon>
    </lineage>
</organism>
<protein>
    <submittedName>
        <fullName evidence="11">Energy transducer TonB</fullName>
    </submittedName>
</protein>
<dbReference type="PROSITE" id="PS52015">
    <property type="entry name" value="TONB_CTD"/>
    <property type="match status" value="1"/>
</dbReference>
<keyword evidence="12" id="KW-1185">Reference proteome</keyword>
<feature type="domain" description="TonB C-terminal" evidence="10">
    <location>
        <begin position="153"/>
        <end position="246"/>
    </location>
</feature>
<dbReference type="InterPro" id="IPR006260">
    <property type="entry name" value="TonB/TolA_C"/>
</dbReference>
<keyword evidence="3" id="KW-0813">Transport</keyword>
<evidence type="ECO:0000256" key="7">
    <source>
        <dbReference type="ARBA" id="ARBA00022927"/>
    </source>
</evidence>
<proteinExistence type="inferred from homology"/>